<proteinExistence type="predicted"/>
<dbReference type="AlphaFoldDB" id="A0AAN7I0A0"/>
<organism evidence="3 4">
    <name type="scientific">Mucor velutinosus</name>
    <dbReference type="NCBI Taxonomy" id="708070"/>
    <lineage>
        <taxon>Eukaryota</taxon>
        <taxon>Fungi</taxon>
        <taxon>Fungi incertae sedis</taxon>
        <taxon>Mucoromycota</taxon>
        <taxon>Mucoromycotina</taxon>
        <taxon>Mucoromycetes</taxon>
        <taxon>Mucorales</taxon>
        <taxon>Mucorineae</taxon>
        <taxon>Mucoraceae</taxon>
        <taxon>Mucor</taxon>
    </lineage>
</organism>
<comment type="caution">
    <text evidence="3">The sequence shown here is derived from an EMBL/GenBank/DDBJ whole genome shotgun (WGS) entry which is preliminary data.</text>
</comment>
<dbReference type="SMART" id="SM01017">
    <property type="entry name" value="Arrestin_C"/>
    <property type="match status" value="1"/>
</dbReference>
<dbReference type="GO" id="GO:0031625">
    <property type="term" value="F:ubiquitin protein ligase binding"/>
    <property type="evidence" value="ECO:0007669"/>
    <property type="project" value="TreeGrafter"/>
</dbReference>
<dbReference type="Proteomes" id="UP001304243">
    <property type="component" value="Unassembled WGS sequence"/>
</dbReference>
<evidence type="ECO:0000313" key="3">
    <source>
        <dbReference type="EMBL" id="KAK4515376.1"/>
    </source>
</evidence>
<dbReference type="GO" id="GO:0070086">
    <property type="term" value="P:ubiquitin-dependent endocytosis"/>
    <property type="evidence" value="ECO:0007669"/>
    <property type="project" value="TreeGrafter"/>
</dbReference>
<feature type="compositionally biased region" description="Low complexity" evidence="1">
    <location>
        <begin position="421"/>
        <end position="431"/>
    </location>
</feature>
<dbReference type="RefSeq" id="XP_064682042.1">
    <property type="nucleotide sequence ID" value="XM_064829540.1"/>
</dbReference>
<dbReference type="InterPro" id="IPR011022">
    <property type="entry name" value="Arrestin_C-like"/>
</dbReference>
<dbReference type="GO" id="GO:0005886">
    <property type="term" value="C:plasma membrane"/>
    <property type="evidence" value="ECO:0007669"/>
    <property type="project" value="TreeGrafter"/>
</dbReference>
<dbReference type="InterPro" id="IPR014756">
    <property type="entry name" value="Ig_E-set"/>
</dbReference>
<name>A0AAN7I0A0_9FUNG</name>
<keyword evidence="4" id="KW-1185">Reference proteome</keyword>
<dbReference type="Pfam" id="PF00339">
    <property type="entry name" value="Arrestin_N"/>
    <property type="match status" value="1"/>
</dbReference>
<gene>
    <name evidence="3" type="ORF">ATC70_010321</name>
</gene>
<dbReference type="SUPFAM" id="SSF81296">
    <property type="entry name" value="E set domains"/>
    <property type="match status" value="1"/>
</dbReference>
<dbReference type="GO" id="GO:0005829">
    <property type="term" value="C:cytosol"/>
    <property type="evidence" value="ECO:0007669"/>
    <property type="project" value="TreeGrafter"/>
</dbReference>
<dbReference type="PANTHER" id="PTHR11188">
    <property type="entry name" value="ARRESTIN DOMAIN CONTAINING PROTEIN"/>
    <property type="match status" value="1"/>
</dbReference>
<evidence type="ECO:0000256" key="1">
    <source>
        <dbReference type="SAM" id="MobiDB-lite"/>
    </source>
</evidence>
<reference evidence="3 4" key="1">
    <citation type="submission" date="2022-11" db="EMBL/GenBank/DDBJ databases">
        <title>Mucor velutinosus strain NIH1002 WGS.</title>
        <authorList>
            <person name="Subramanian P."/>
            <person name="Mullikin J.C."/>
            <person name="Segre J.A."/>
            <person name="Zelazny A.M."/>
        </authorList>
    </citation>
    <scope>NUCLEOTIDE SEQUENCE [LARGE SCALE GENOMIC DNA]</scope>
    <source>
        <strain evidence="3 4">NIH1002</strain>
    </source>
</reference>
<accession>A0AAN7I0A0</accession>
<sequence>MGRTATKSNAKLKIHLESDQLVMYGSSTESPGCVLRGAVSLRLTKPTSVKSMMLSFYGTISVSWNQWNGYERKYSDQQILINHKWSFLPLQAHNKHHLLEAGHHSYEFELVLPGTLPESTHVAKYYLVQYQLKAVAERSSFLLPNYTARQSIHLSRQKLSLSTDYLDPVTVANHWADKLDYEITLPTKVYSHGDTIPVSIQALPLAPNLQVRYISCTFKEYMTCRAINGWFNGKNKSHGRIIHYTRRDQEQQEQEQQSLWSTVMHIKVPESLMDIQCDAHNDSVRVRHKLKFIMSIENEDGHISELRAVLPVIIAITNSIGGLPAYEETWRTMPYDPALMMALIRRSTESATIGNQIIHLMAQRRHHDIIPRNSGLPSYSSITTTTTTTTTTTAAAAAAAAAAAVVTGSNSSDEDDESQQDYRQQRYSSRSLPSYDDIY</sequence>
<dbReference type="GeneID" id="89954007"/>
<feature type="region of interest" description="Disordered" evidence="1">
    <location>
        <begin position="406"/>
        <end position="439"/>
    </location>
</feature>
<evidence type="ECO:0000259" key="2">
    <source>
        <dbReference type="SMART" id="SM01017"/>
    </source>
</evidence>
<dbReference type="PANTHER" id="PTHR11188:SF17">
    <property type="entry name" value="FI21816P1"/>
    <property type="match status" value="1"/>
</dbReference>
<protein>
    <recommendedName>
        <fullName evidence="2">Arrestin C-terminal-like domain-containing protein</fullName>
    </recommendedName>
</protein>
<dbReference type="EMBL" id="JASEJX010000014">
    <property type="protein sequence ID" value="KAK4515376.1"/>
    <property type="molecule type" value="Genomic_DNA"/>
</dbReference>
<dbReference type="InterPro" id="IPR011021">
    <property type="entry name" value="Arrestin-like_N"/>
</dbReference>
<feature type="domain" description="Arrestin C-terminal-like" evidence="2">
    <location>
        <begin position="175"/>
        <end position="319"/>
    </location>
</feature>
<dbReference type="InterPro" id="IPR014752">
    <property type="entry name" value="Arrestin-like_C"/>
</dbReference>
<dbReference type="GO" id="GO:0030674">
    <property type="term" value="F:protein-macromolecule adaptor activity"/>
    <property type="evidence" value="ECO:0007669"/>
    <property type="project" value="TreeGrafter"/>
</dbReference>
<dbReference type="Pfam" id="PF02752">
    <property type="entry name" value="Arrestin_C"/>
    <property type="match status" value="1"/>
</dbReference>
<dbReference type="InterPro" id="IPR050357">
    <property type="entry name" value="Arrestin_domain-protein"/>
</dbReference>
<dbReference type="Gene3D" id="2.60.40.640">
    <property type="match status" value="2"/>
</dbReference>
<evidence type="ECO:0000313" key="4">
    <source>
        <dbReference type="Proteomes" id="UP001304243"/>
    </source>
</evidence>